<proteinExistence type="inferred from homology"/>
<dbReference type="KEGG" id="pbp:STSP1_00560"/>
<dbReference type="InterPro" id="IPR017850">
    <property type="entry name" value="Alkaline_phosphatase_core_sf"/>
</dbReference>
<dbReference type="Proteomes" id="UP000193334">
    <property type="component" value="Chromosome"/>
</dbReference>
<dbReference type="PROSITE" id="PS51257">
    <property type="entry name" value="PROKAR_LIPOPROTEIN"/>
    <property type="match status" value="1"/>
</dbReference>
<dbReference type="EC" id="3.1.6.1" evidence="6"/>
<keyword evidence="7" id="KW-1185">Reference proteome</keyword>
<sequence length="546" mass="63227" precursor="true">MKRRSFLRYMGIGAIGAAGAGCTGASLFNHSGTERPNILFIFSDDHSLQTLGAYKARMQNFIKKHNITPNIDKLAEEGMLFENSFVCNSICGPSRAAILTGKHSHINGFMENGNRFDSSQWTAPKELQKGGYQTAVIGKWHLGTRPTGFDHYDVLPGQGAYYNPDFITKGRDKKIRKQGYCTDIIGDMTTEWLDKKWDKSKPFFLCSWHKAPHRTWMPHPRHFEFLDGLEIPEPENLFDDYEGRTKAAKMQEMTIKDHINIASDLKVTPPVAKTPVSRIREKAPKSKSMDPATFGEFNRMNDEQKKAWDSYYVPRNEEFRSQNLSGKELVRWKYQQYLKDYIKCIKALDENVGKVLDYLKAKGLEKNTMVIYSSDQGFYNGEHGWYDKRWIYEESLRNPLIIKWPGSVRQGSRCSEMVQNIDYAPTLLHAAGMKVPQEVQGRSLMPLLKNKTPNDWRESILYTYYGKDAHAVVSHWGVRTERYKLIEFFPLGEWEFYDLKKDPLEMQSEYNNPDYQNVIAALKKEMERLFAQYKLNPAPRRKKYSG</sequence>
<gene>
    <name evidence="6" type="primary">atsA_8</name>
    <name evidence="6" type="ORF">STSP1_00560</name>
</gene>
<dbReference type="AlphaFoldDB" id="A0A1W6LK82"/>
<feature type="compositionally biased region" description="Basic and acidic residues" evidence="3">
    <location>
        <begin position="278"/>
        <end position="288"/>
    </location>
</feature>
<organism evidence="6 7">
    <name type="scientific">Sedimentisphaera salicampi</name>
    <dbReference type="NCBI Taxonomy" id="1941349"/>
    <lineage>
        <taxon>Bacteria</taxon>
        <taxon>Pseudomonadati</taxon>
        <taxon>Planctomycetota</taxon>
        <taxon>Phycisphaerae</taxon>
        <taxon>Sedimentisphaerales</taxon>
        <taxon>Sedimentisphaeraceae</taxon>
        <taxon>Sedimentisphaera</taxon>
    </lineage>
</organism>
<feature type="domain" description="N-sulphoglucosamine sulphohydrolase C-terminal" evidence="5">
    <location>
        <begin position="381"/>
        <end position="530"/>
    </location>
</feature>
<dbReference type="InterPro" id="IPR024607">
    <property type="entry name" value="Sulfatase_CS"/>
</dbReference>
<name>A0A1W6LK82_9BACT</name>
<dbReference type="SUPFAM" id="SSF53649">
    <property type="entry name" value="Alkaline phosphatase-like"/>
    <property type="match status" value="1"/>
</dbReference>
<dbReference type="EMBL" id="CP021023">
    <property type="protein sequence ID" value="ARN56187.1"/>
    <property type="molecule type" value="Genomic_DNA"/>
</dbReference>
<feature type="region of interest" description="Disordered" evidence="3">
    <location>
        <begin position="273"/>
        <end position="295"/>
    </location>
</feature>
<evidence type="ECO:0000313" key="7">
    <source>
        <dbReference type="Proteomes" id="UP000193334"/>
    </source>
</evidence>
<dbReference type="PANTHER" id="PTHR43108:SF6">
    <property type="entry name" value="N-SULPHOGLUCOSAMINE SULPHOHYDROLASE"/>
    <property type="match status" value="1"/>
</dbReference>
<evidence type="ECO:0000256" key="3">
    <source>
        <dbReference type="SAM" id="MobiDB-lite"/>
    </source>
</evidence>
<dbReference type="CDD" id="cd16031">
    <property type="entry name" value="G6S_like"/>
    <property type="match status" value="1"/>
</dbReference>
<dbReference type="InterPro" id="IPR032506">
    <property type="entry name" value="SGSH_C"/>
</dbReference>
<reference evidence="7" key="1">
    <citation type="submission" date="2017-04" db="EMBL/GenBank/DDBJ databases">
        <title>Comparative genomics and description of representatives of a novel lineage of planctomycetes thriving in anoxic sediments.</title>
        <authorList>
            <person name="Spring S."/>
            <person name="Bunk B."/>
            <person name="Sproer C."/>
        </authorList>
    </citation>
    <scope>NUCLEOTIDE SEQUENCE [LARGE SCALE GENOMIC DNA]</scope>
    <source>
        <strain evidence="7">ST-PulAB-D4</strain>
    </source>
</reference>
<evidence type="ECO:0000256" key="1">
    <source>
        <dbReference type="ARBA" id="ARBA00008779"/>
    </source>
</evidence>
<dbReference type="PANTHER" id="PTHR43108">
    <property type="entry name" value="N-ACETYLGLUCOSAMINE-6-SULFATASE FAMILY MEMBER"/>
    <property type="match status" value="1"/>
</dbReference>
<evidence type="ECO:0000313" key="6">
    <source>
        <dbReference type="EMBL" id="ARN56187.1"/>
    </source>
</evidence>
<protein>
    <submittedName>
        <fullName evidence="6">Arylsulfatase</fullName>
        <ecNumber evidence="6">3.1.6.1</ecNumber>
    </submittedName>
</protein>
<dbReference type="GO" id="GO:0004065">
    <property type="term" value="F:arylsulfatase activity"/>
    <property type="evidence" value="ECO:0007669"/>
    <property type="project" value="UniProtKB-EC"/>
</dbReference>
<feature type="signal peptide" evidence="4">
    <location>
        <begin position="1"/>
        <end position="20"/>
    </location>
</feature>
<dbReference type="Gene3D" id="3.40.720.10">
    <property type="entry name" value="Alkaline Phosphatase, subunit A"/>
    <property type="match status" value="2"/>
</dbReference>
<dbReference type="PROSITE" id="PS00149">
    <property type="entry name" value="SULFATASE_2"/>
    <property type="match status" value="1"/>
</dbReference>
<accession>A0A1W6LK82</accession>
<dbReference type="PROSITE" id="PS00523">
    <property type="entry name" value="SULFATASE_1"/>
    <property type="match status" value="1"/>
</dbReference>
<keyword evidence="4" id="KW-0732">Signal</keyword>
<keyword evidence="2 6" id="KW-0378">Hydrolase</keyword>
<evidence type="ECO:0000256" key="2">
    <source>
        <dbReference type="ARBA" id="ARBA00022801"/>
    </source>
</evidence>
<feature type="chain" id="PRO_5012822982" evidence="4">
    <location>
        <begin position="21"/>
        <end position="546"/>
    </location>
</feature>
<dbReference type="Pfam" id="PF16347">
    <property type="entry name" value="SGSH_C"/>
    <property type="match status" value="1"/>
</dbReference>
<evidence type="ECO:0000256" key="4">
    <source>
        <dbReference type="SAM" id="SignalP"/>
    </source>
</evidence>
<dbReference type="RefSeq" id="WP_226997498.1">
    <property type="nucleotide sequence ID" value="NZ_CP021023.1"/>
</dbReference>
<evidence type="ECO:0000259" key="5">
    <source>
        <dbReference type="Pfam" id="PF16347"/>
    </source>
</evidence>
<dbReference type="STRING" id="1941349.STSP1_00560"/>
<comment type="similarity">
    <text evidence="1">Belongs to the sulfatase family.</text>
</comment>